<organism evidence="1 2">
    <name type="scientific">Niastella vici</name>
    <dbReference type="NCBI Taxonomy" id="1703345"/>
    <lineage>
        <taxon>Bacteria</taxon>
        <taxon>Pseudomonadati</taxon>
        <taxon>Bacteroidota</taxon>
        <taxon>Chitinophagia</taxon>
        <taxon>Chitinophagales</taxon>
        <taxon>Chitinophagaceae</taxon>
        <taxon>Niastella</taxon>
    </lineage>
</organism>
<dbReference type="STRING" id="1703345.A3860_17470"/>
<protein>
    <submittedName>
        <fullName evidence="1">Uncharacterized protein</fullName>
    </submittedName>
</protein>
<gene>
    <name evidence="1" type="ORF">A3860_17470</name>
</gene>
<accession>A0A1V9G4H9</accession>
<dbReference type="AlphaFoldDB" id="A0A1V9G4H9"/>
<evidence type="ECO:0000313" key="2">
    <source>
        <dbReference type="Proteomes" id="UP000192796"/>
    </source>
</evidence>
<comment type="caution">
    <text evidence="1">The sequence shown here is derived from an EMBL/GenBank/DDBJ whole genome shotgun (WGS) entry which is preliminary data.</text>
</comment>
<evidence type="ECO:0000313" key="1">
    <source>
        <dbReference type="EMBL" id="OQP65454.1"/>
    </source>
</evidence>
<proteinExistence type="predicted"/>
<dbReference type="EMBL" id="LVYD01000024">
    <property type="protein sequence ID" value="OQP65454.1"/>
    <property type="molecule type" value="Genomic_DNA"/>
</dbReference>
<dbReference type="Proteomes" id="UP000192796">
    <property type="component" value="Unassembled WGS sequence"/>
</dbReference>
<sequence>MKDLSKKVIVFNLTIKMWSAKKMDKKVTKEVEENHNAKDAGRFNKILIAKDGLSKLNSIAKEARDYHYEQTLPWTDNGGRILPATNYYEYINKQMEFKEKFEKAVDDFIAVYPALKADAQLFLNTMFSEADYPSVSKLREKFDFTTEPTPIAQLDDIRISVSQQEVDRLKQEVEKNIYKKIADSTKDMWNRIREAVEHMYQRLSDKDAKFKKSLVENVRDLVDLLPRLNFTDDPDINDAIDDMKKLLIDPDELRTNQIRRNETARNAKELLNKISDFVSDDILNFQAA</sequence>
<reference evidence="1 2" key="1">
    <citation type="submission" date="2016-03" db="EMBL/GenBank/DDBJ databases">
        <title>Niastella vici sp. nov., isolated from farmland soil.</title>
        <authorList>
            <person name="Chen L."/>
            <person name="Wang D."/>
            <person name="Yang S."/>
            <person name="Wang G."/>
        </authorList>
    </citation>
    <scope>NUCLEOTIDE SEQUENCE [LARGE SCALE GENOMIC DNA]</scope>
    <source>
        <strain evidence="1 2">DJ57</strain>
    </source>
</reference>
<dbReference type="OrthoDB" id="644376at2"/>
<name>A0A1V9G4H9_9BACT</name>
<keyword evidence="2" id="KW-1185">Reference proteome</keyword>